<organism evidence="8 9">
    <name type="scientific">Streptacidiphilus monticola</name>
    <dbReference type="NCBI Taxonomy" id="2161674"/>
    <lineage>
        <taxon>Bacteria</taxon>
        <taxon>Bacillati</taxon>
        <taxon>Actinomycetota</taxon>
        <taxon>Actinomycetes</taxon>
        <taxon>Kitasatosporales</taxon>
        <taxon>Streptomycetaceae</taxon>
        <taxon>Streptacidiphilus</taxon>
    </lineage>
</organism>
<protein>
    <submittedName>
        <fullName evidence="8">PTS glucose transporter subunit IIA</fullName>
    </submittedName>
</protein>
<keyword evidence="3 8" id="KW-0762">Sugar transport</keyword>
<evidence type="ECO:0000256" key="3">
    <source>
        <dbReference type="ARBA" id="ARBA00022597"/>
    </source>
</evidence>
<comment type="subcellular location">
    <subcellularLocation>
        <location evidence="1">Cytoplasm</location>
    </subcellularLocation>
</comment>
<dbReference type="PANTHER" id="PTHR45008:SF1">
    <property type="entry name" value="PTS SYSTEM GLUCOSE-SPECIFIC EIIA COMPONENT"/>
    <property type="match status" value="1"/>
</dbReference>
<evidence type="ECO:0000256" key="1">
    <source>
        <dbReference type="ARBA" id="ARBA00004496"/>
    </source>
</evidence>
<evidence type="ECO:0000313" key="8">
    <source>
        <dbReference type="EMBL" id="MFC5911602.1"/>
    </source>
</evidence>
<evidence type="ECO:0000313" key="9">
    <source>
        <dbReference type="Proteomes" id="UP001596174"/>
    </source>
</evidence>
<keyword evidence="2" id="KW-0813">Transport</keyword>
<evidence type="ECO:0000256" key="2">
    <source>
        <dbReference type="ARBA" id="ARBA00022448"/>
    </source>
</evidence>
<dbReference type="Proteomes" id="UP001596174">
    <property type="component" value="Unassembled WGS sequence"/>
</dbReference>
<keyword evidence="6" id="KW-0418">Kinase</keyword>
<dbReference type="RefSeq" id="WP_380590855.1">
    <property type="nucleotide sequence ID" value="NZ_JBHSQJ010000179.1"/>
</dbReference>
<dbReference type="NCBIfam" id="TIGR00830">
    <property type="entry name" value="PTBA"/>
    <property type="match status" value="1"/>
</dbReference>
<dbReference type="InterPro" id="IPR050890">
    <property type="entry name" value="PTS_EIIA_component"/>
</dbReference>
<dbReference type="InterPro" id="IPR001127">
    <property type="entry name" value="PTS_EIIA_1_perm"/>
</dbReference>
<dbReference type="PROSITE" id="PS51093">
    <property type="entry name" value="PTS_EIIA_TYPE_1"/>
    <property type="match status" value="1"/>
</dbReference>
<dbReference type="InterPro" id="IPR011055">
    <property type="entry name" value="Dup_hybrid_motif"/>
</dbReference>
<keyword evidence="4" id="KW-0808">Transferase</keyword>
<evidence type="ECO:0000259" key="7">
    <source>
        <dbReference type="PROSITE" id="PS51093"/>
    </source>
</evidence>
<feature type="domain" description="PTS EIIA type-1" evidence="7">
    <location>
        <begin position="20"/>
        <end position="124"/>
    </location>
</feature>
<reference evidence="9" key="1">
    <citation type="journal article" date="2019" name="Int. J. Syst. Evol. Microbiol.">
        <title>The Global Catalogue of Microorganisms (GCM) 10K type strain sequencing project: providing services to taxonomists for standard genome sequencing and annotation.</title>
        <authorList>
            <consortium name="The Broad Institute Genomics Platform"/>
            <consortium name="The Broad Institute Genome Sequencing Center for Infectious Disease"/>
            <person name="Wu L."/>
            <person name="Ma J."/>
        </authorList>
    </citation>
    <scope>NUCLEOTIDE SEQUENCE [LARGE SCALE GENOMIC DNA]</scope>
    <source>
        <strain evidence="9">JCM 4816</strain>
    </source>
</reference>
<name>A0ABW1GD94_9ACTN</name>
<evidence type="ECO:0000256" key="5">
    <source>
        <dbReference type="ARBA" id="ARBA00022683"/>
    </source>
</evidence>
<gene>
    <name evidence="8" type="ORF">ACFP3V_30900</name>
</gene>
<dbReference type="PANTHER" id="PTHR45008">
    <property type="entry name" value="PTS SYSTEM GLUCOSE-SPECIFIC EIIA COMPONENT"/>
    <property type="match status" value="1"/>
</dbReference>
<keyword evidence="9" id="KW-1185">Reference proteome</keyword>
<evidence type="ECO:0000256" key="4">
    <source>
        <dbReference type="ARBA" id="ARBA00022679"/>
    </source>
</evidence>
<comment type="caution">
    <text evidence="8">The sequence shown here is derived from an EMBL/GenBank/DDBJ whole genome shotgun (WGS) entry which is preliminary data.</text>
</comment>
<proteinExistence type="predicted"/>
<dbReference type="Pfam" id="PF00358">
    <property type="entry name" value="PTS_EIIA_1"/>
    <property type="match status" value="1"/>
</dbReference>
<keyword evidence="5" id="KW-0598">Phosphotransferase system</keyword>
<dbReference type="EMBL" id="JBHSQJ010000179">
    <property type="protein sequence ID" value="MFC5911602.1"/>
    <property type="molecule type" value="Genomic_DNA"/>
</dbReference>
<dbReference type="Gene3D" id="2.70.70.10">
    <property type="entry name" value="Glucose Permease (Domain IIA)"/>
    <property type="match status" value="1"/>
</dbReference>
<dbReference type="SUPFAM" id="SSF51261">
    <property type="entry name" value="Duplicated hybrid motif"/>
    <property type="match status" value="1"/>
</dbReference>
<accession>A0ABW1GD94</accession>
<evidence type="ECO:0000256" key="6">
    <source>
        <dbReference type="ARBA" id="ARBA00022777"/>
    </source>
</evidence>
<sequence length="149" mass="15091">MSSVSSPLAGRAIGLAAVPDPVFAGAMVGPGTAIDPLREPGAAVAPVDGTIVSMHPHAFVVIDEEGHGVLTHLGIDTVQLNGEGFELLAAKGDTVKRGQPVVRWNPAAVEAAGKSPICPVVALEAAADALSDVREEGELGAGDPLFTWK</sequence>